<organism evidence="5 6">
    <name type="scientific">Nelumbo nucifera</name>
    <name type="common">Sacred lotus</name>
    <dbReference type="NCBI Taxonomy" id="4432"/>
    <lineage>
        <taxon>Eukaryota</taxon>
        <taxon>Viridiplantae</taxon>
        <taxon>Streptophyta</taxon>
        <taxon>Embryophyta</taxon>
        <taxon>Tracheophyta</taxon>
        <taxon>Spermatophyta</taxon>
        <taxon>Magnoliopsida</taxon>
        <taxon>Proteales</taxon>
        <taxon>Nelumbonaceae</taxon>
        <taxon>Nelumbo</taxon>
    </lineage>
</organism>
<evidence type="ECO:0000256" key="2">
    <source>
        <dbReference type="ARBA" id="ARBA00022679"/>
    </source>
</evidence>
<gene>
    <name evidence="5" type="ORF">HUJ06_017190</name>
</gene>
<evidence type="ECO:0000313" key="6">
    <source>
        <dbReference type="Proteomes" id="UP000607653"/>
    </source>
</evidence>
<feature type="signal peptide" evidence="4">
    <location>
        <begin position="1"/>
        <end position="15"/>
    </location>
</feature>
<dbReference type="Proteomes" id="UP000607653">
    <property type="component" value="Unassembled WGS sequence"/>
</dbReference>
<evidence type="ECO:0000256" key="1">
    <source>
        <dbReference type="ARBA" id="ARBA00012452"/>
    </source>
</evidence>
<dbReference type="InterPro" id="IPR044627">
    <property type="entry name" value="DHAR1/2/3/4"/>
</dbReference>
<dbReference type="PANTHER" id="PTHR44420:SF2">
    <property type="entry name" value="GLUTATHIONE S-TRANSFERASE DHAR2-RELATED"/>
    <property type="match status" value="1"/>
</dbReference>
<proteinExistence type="predicted"/>
<dbReference type="PANTHER" id="PTHR44420">
    <property type="entry name" value="GLUTATHIONE S-TRANSFERASE DHAR2-RELATED"/>
    <property type="match status" value="1"/>
</dbReference>
<evidence type="ECO:0000256" key="3">
    <source>
        <dbReference type="ARBA" id="ARBA00047960"/>
    </source>
</evidence>
<evidence type="ECO:0000256" key="4">
    <source>
        <dbReference type="SAM" id="SignalP"/>
    </source>
</evidence>
<keyword evidence="4" id="KW-0732">Signal</keyword>
<reference evidence="5 6" key="1">
    <citation type="journal article" date="2020" name="Mol. Biol. Evol.">
        <title>Distinct Expression and Methylation Patterns for Genes with Different Fates following a Single Whole-Genome Duplication in Flowering Plants.</title>
        <authorList>
            <person name="Shi T."/>
            <person name="Rahmani R.S."/>
            <person name="Gugger P.F."/>
            <person name="Wang M."/>
            <person name="Li H."/>
            <person name="Zhang Y."/>
            <person name="Li Z."/>
            <person name="Wang Q."/>
            <person name="Van de Peer Y."/>
            <person name="Marchal K."/>
            <person name="Chen J."/>
        </authorList>
    </citation>
    <scope>NUCLEOTIDE SEQUENCE [LARGE SCALE GENOMIC DNA]</scope>
    <source>
        <tissue evidence="5">Leaf</tissue>
    </source>
</reference>
<accession>A0A822ZQW1</accession>
<dbReference type="GO" id="GO:0045174">
    <property type="term" value="F:glutathione dehydrogenase (ascorbate) activity"/>
    <property type="evidence" value="ECO:0007669"/>
    <property type="project" value="InterPro"/>
</dbReference>
<feature type="chain" id="PRO_5032733764" description="glutathione transferase" evidence="4">
    <location>
        <begin position="16"/>
        <end position="100"/>
    </location>
</feature>
<dbReference type="EMBL" id="DUZY01000008">
    <property type="protein sequence ID" value="DAD47253.1"/>
    <property type="molecule type" value="Genomic_DNA"/>
</dbReference>
<sequence length="100" mass="11521">MTILFVRGLIRLAQIGCTMVMLQLLTTRQLLQIVNQVHMMICMGSKISPSFVKFLKSKDPNDGSEQEVLDALHAFDDHLKAYVSWGNRGLLKHMYRVRWS</sequence>
<dbReference type="Gene3D" id="1.20.1050.10">
    <property type="match status" value="1"/>
</dbReference>
<name>A0A822ZQW1_NELNU</name>
<keyword evidence="6" id="KW-1185">Reference proteome</keyword>
<dbReference type="AlphaFoldDB" id="A0A822ZQW1"/>
<dbReference type="GO" id="GO:0033355">
    <property type="term" value="P:ascorbate glutathione cycle"/>
    <property type="evidence" value="ECO:0007669"/>
    <property type="project" value="InterPro"/>
</dbReference>
<keyword evidence="2" id="KW-0808">Transferase</keyword>
<dbReference type="GO" id="GO:0004364">
    <property type="term" value="F:glutathione transferase activity"/>
    <property type="evidence" value="ECO:0007669"/>
    <property type="project" value="UniProtKB-EC"/>
</dbReference>
<dbReference type="EC" id="2.5.1.18" evidence="1"/>
<evidence type="ECO:0000313" key="5">
    <source>
        <dbReference type="EMBL" id="DAD47253.1"/>
    </source>
</evidence>
<protein>
    <recommendedName>
        <fullName evidence="1">glutathione transferase</fullName>
        <ecNumber evidence="1">2.5.1.18</ecNumber>
    </recommendedName>
</protein>
<comment type="caution">
    <text evidence="5">The sequence shown here is derived from an EMBL/GenBank/DDBJ whole genome shotgun (WGS) entry which is preliminary data.</text>
</comment>
<comment type="catalytic activity">
    <reaction evidence="3">
        <text>RX + glutathione = an S-substituted glutathione + a halide anion + H(+)</text>
        <dbReference type="Rhea" id="RHEA:16437"/>
        <dbReference type="ChEBI" id="CHEBI:15378"/>
        <dbReference type="ChEBI" id="CHEBI:16042"/>
        <dbReference type="ChEBI" id="CHEBI:17792"/>
        <dbReference type="ChEBI" id="CHEBI:57925"/>
        <dbReference type="ChEBI" id="CHEBI:90779"/>
        <dbReference type="EC" id="2.5.1.18"/>
    </reaction>
</comment>